<organism evidence="1">
    <name type="scientific">Bacteriophage sp</name>
    <dbReference type="NCBI Taxonomy" id="38018"/>
    <lineage>
        <taxon>Viruses</taxon>
    </lineage>
</organism>
<proteinExistence type="predicted"/>
<evidence type="ECO:0000313" key="1">
    <source>
        <dbReference type="EMBL" id="DAD55668.1"/>
    </source>
</evidence>
<sequence>MHQQKLIIQINIFRFRVCVRFLQVLAPWSQTAHFCLLIVCQ</sequence>
<protein>
    <submittedName>
        <fullName evidence="1">Uncharacterized protein</fullName>
    </submittedName>
</protein>
<dbReference type="EMBL" id="BK029940">
    <property type="protein sequence ID" value="DAD55668.1"/>
    <property type="molecule type" value="Genomic_DNA"/>
</dbReference>
<accession>A0A8D9PEA3</accession>
<reference evidence="1" key="1">
    <citation type="journal article" date="2021" name="Proc. Natl. Acad. Sci. U.S.A.">
        <title>A Catalog of Tens of Thousands of Viruses from Human Metagenomes Reveals Hidden Associations with Chronic Diseases.</title>
        <authorList>
            <person name="Tisza M.J."/>
            <person name="Buck C.B."/>
        </authorList>
    </citation>
    <scope>NUCLEOTIDE SEQUENCE</scope>
    <source>
        <strain evidence="1">CtOZu12</strain>
    </source>
</reference>
<name>A0A8D9PEA3_9VIRU</name>